<evidence type="ECO:0000259" key="19">
    <source>
        <dbReference type="SMART" id="SM00482"/>
    </source>
</evidence>
<keyword evidence="11 16" id="KW-0239">DNA-directed DNA polymerase</keyword>
<dbReference type="InterPro" id="IPR002421">
    <property type="entry name" value="5-3_exonuclease"/>
</dbReference>
<dbReference type="Gene3D" id="1.20.1060.10">
    <property type="entry name" value="Taq DNA Polymerase, Chain T, domain 4"/>
    <property type="match status" value="1"/>
</dbReference>
<dbReference type="CDD" id="cd09859">
    <property type="entry name" value="PIN_53EXO"/>
    <property type="match status" value="1"/>
</dbReference>
<keyword evidence="12 16" id="KW-0238">DNA-binding</keyword>
<evidence type="ECO:0000256" key="6">
    <source>
        <dbReference type="ARBA" id="ARBA00022705"/>
    </source>
</evidence>
<name>A0A518BYK4_9BACT</name>
<keyword evidence="5 16" id="KW-0548">Nucleotidyltransferase</keyword>
<dbReference type="InterPro" id="IPR001098">
    <property type="entry name" value="DNA-dir_DNA_pol_A_palm_dom"/>
</dbReference>
<dbReference type="EC" id="2.7.7.7" evidence="2 15"/>
<dbReference type="GO" id="GO:0003887">
    <property type="term" value="F:DNA-directed DNA polymerase activity"/>
    <property type="evidence" value="ECO:0007669"/>
    <property type="project" value="UniProtKB-UniRule"/>
</dbReference>
<dbReference type="InterPro" id="IPR036397">
    <property type="entry name" value="RNaseH_sf"/>
</dbReference>
<dbReference type="OrthoDB" id="9806424at2"/>
<dbReference type="FunFam" id="1.10.150.20:FF:000002">
    <property type="entry name" value="DNA polymerase I"/>
    <property type="match status" value="1"/>
</dbReference>
<dbReference type="InterPro" id="IPR012337">
    <property type="entry name" value="RNaseH-like_sf"/>
</dbReference>
<evidence type="ECO:0000256" key="14">
    <source>
        <dbReference type="ARBA" id="ARBA00049244"/>
    </source>
</evidence>
<dbReference type="GO" id="GO:0008409">
    <property type="term" value="F:5'-3' exonuclease activity"/>
    <property type="evidence" value="ECO:0007669"/>
    <property type="project" value="UniProtKB-UniRule"/>
</dbReference>
<dbReference type="SMART" id="SM00474">
    <property type="entry name" value="35EXOc"/>
    <property type="match status" value="1"/>
</dbReference>
<dbReference type="PANTHER" id="PTHR10133">
    <property type="entry name" value="DNA POLYMERASE I"/>
    <property type="match status" value="1"/>
</dbReference>
<feature type="domain" description="3'-5' exonuclease" evidence="17">
    <location>
        <begin position="342"/>
        <end position="534"/>
    </location>
</feature>
<keyword evidence="10 16" id="KW-0269">Exonuclease</keyword>
<feature type="domain" description="5'-3' exonuclease" evidence="18">
    <location>
        <begin position="7"/>
        <end position="269"/>
    </location>
</feature>
<dbReference type="CDD" id="cd06139">
    <property type="entry name" value="DNA_polA_I_Ecoli_like_exo"/>
    <property type="match status" value="1"/>
</dbReference>
<evidence type="ECO:0000256" key="3">
    <source>
        <dbReference type="ARBA" id="ARBA00020311"/>
    </source>
</evidence>
<dbReference type="InterPro" id="IPR043502">
    <property type="entry name" value="DNA/RNA_pol_sf"/>
</dbReference>
<dbReference type="NCBIfam" id="NF004397">
    <property type="entry name" value="PRK05755.1"/>
    <property type="match status" value="1"/>
</dbReference>
<dbReference type="KEGG" id="mcad:Pan265_19110"/>
<evidence type="ECO:0000259" key="17">
    <source>
        <dbReference type="SMART" id="SM00474"/>
    </source>
</evidence>
<accession>A0A518BYK4</accession>
<dbReference type="Gene3D" id="3.30.70.370">
    <property type="match status" value="1"/>
</dbReference>
<comment type="function">
    <text evidence="16">In addition to polymerase activity, this DNA polymerase exhibits 3'-5' and 5'-3' exonuclease activity.</text>
</comment>
<sequence length="955" mass="104292">MTKPTESPETIYLIDGHAQIFRAFFAIRTGMTSPVTGEPTNATFGFVGMLMKLLTQCRPTHVVMAVDTKGATFRNELFPDYKGNRDAPPEELPPQIPRIIELTKLFGIPVLGHEGAEADDVMATLTRRVLGSEAFTGARVKLVSKDKDLEQLLNDRVSMYDIHTDTEIDINYLMEKKGIRPDQAVDLQVLTGDSVDNIPGVTGVGTKTAAKLLDQFGTVEGLLERLDEVKGKRKENIEKAKAFFPIARKLVTLDQHVNLDFELEATRLGAMDSETLLTRFKELGFNRHAQDLRRLLGDRGEEEAEAPAQRRVVDDAAGTLFGGSMEERPVAEAYSSADSDAYELVTTDAALESLGERLRGLAGTDRVLAVDTETTGLGWKAEMCGVCLSWEAGSGVYVPVLGPEGETILPAERVRAVLGPVMADATIRKVGHHFKFDLHVLHRAGYVVEGVVFDTMIGAALTGAPGLKLDDLALAMLEHRMIPIEQLIGTKPRRKSDPAQKTMDQVSLAVAATYSAEDADITLRLYEKLRPMVDERGMAGLLDEVETPLIAVLADMEEAGIRVDAGELDRQRERLEARIIELRDLTLERAEQAGATVPFNLDSPKQLADVLFNQLKLPVIKRTKTGPSTDAEVLERLSEREDLEGPAADVPKLLTEYRMLTKLVGTYLTSLKEAIDEETGRVHATFNQTGAATGRLSSSDPNLQNIPIRTEVGREVRRAFVAEPGKVLLVADYSQIELRVLAHLSEDPALIEAFVGGEDIHRAVAAEVFGVAPEDVTSEQRGHAKTINFGIIYGITAFGLARRIGDLDRTAAAALIEAYKSRFTGINTFLDTCVEQAKSSGYVATILGRRRAIPQIESKQPNVRSLGERLAINSVVQGSAADLIKVAMVRLHAELTSVAGARLLLQIHDELVVEADEAVADEVAGLMKATMEGAMELRVPLEVDLGRGLSWHEAK</sequence>
<dbReference type="CDD" id="cd08637">
    <property type="entry name" value="DNA_pol_A_pol_I_C"/>
    <property type="match status" value="1"/>
</dbReference>
<evidence type="ECO:0000256" key="16">
    <source>
        <dbReference type="RuleBase" id="RU004460"/>
    </source>
</evidence>
<dbReference type="InterPro" id="IPR002298">
    <property type="entry name" value="DNA_polymerase_A"/>
</dbReference>
<dbReference type="GO" id="GO:0006302">
    <property type="term" value="P:double-strand break repair"/>
    <property type="evidence" value="ECO:0007669"/>
    <property type="project" value="TreeGrafter"/>
</dbReference>
<protein>
    <recommendedName>
        <fullName evidence="3 15">DNA polymerase I</fullName>
        <ecNumber evidence="2 15">2.7.7.7</ecNumber>
    </recommendedName>
</protein>
<evidence type="ECO:0000256" key="8">
    <source>
        <dbReference type="ARBA" id="ARBA00022763"/>
    </source>
</evidence>
<evidence type="ECO:0000256" key="9">
    <source>
        <dbReference type="ARBA" id="ARBA00022801"/>
    </source>
</evidence>
<evidence type="ECO:0000256" key="5">
    <source>
        <dbReference type="ARBA" id="ARBA00022695"/>
    </source>
</evidence>
<dbReference type="Gene3D" id="3.40.50.1010">
    <property type="entry name" value="5'-nuclease"/>
    <property type="match status" value="1"/>
</dbReference>
<dbReference type="Pfam" id="PF00476">
    <property type="entry name" value="DNA_pol_A"/>
    <property type="match status" value="1"/>
</dbReference>
<organism evidence="20 21">
    <name type="scientific">Mucisphaera calidilacus</name>
    <dbReference type="NCBI Taxonomy" id="2527982"/>
    <lineage>
        <taxon>Bacteria</taxon>
        <taxon>Pseudomonadati</taxon>
        <taxon>Planctomycetota</taxon>
        <taxon>Phycisphaerae</taxon>
        <taxon>Phycisphaerales</taxon>
        <taxon>Phycisphaeraceae</taxon>
        <taxon>Mucisphaera</taxon>
    </lineage>
</organism>
<dbReference type="InterPro" id="IPR020046">
    <property type="entry name" value="5-3_exonucl_a-hlix_arch_N"/>
</dbReference>
<dbReference type="Pfam" id="PF01367">
    <property type="entry name" value="5_3_exonuc"/>
    <property type="match status" value="1"/>
</dbReference>
<proteinExistence type="inferred from homology"/>
<keyword evidence="7" id="KW-0540">Nuclease</keyword>
<dbReference type="EMBL" id="CP036280">
    <property type="protein sequence ID" value="QDU72050.1"/>
    <property type="molecule type" value="Genomic_DNA"/>
</dbReference>
<dbReference type="SMART" id="SM00482">
    <property type="entry name" value="POLAc"/>
    <property type="match status" value="1"/>
</dbReference>
<dbReference type="SUPFAM" id="SSF47807">
    <property type="entry name" value="5' to 3' exonuclease, C-terminal subdomain"/>
    <property type="match status" value="1"/>
</dbReference>
<evidence type="ECO:0000313" key="20">
    <source>
        <dbReference type="EMBL" id="QDU72050.1"/>
    </source>
</evidence>
<evidence type="ECO:0000259" key="18">
    <source>
        <dbReference type="SMART" id="SM00475"/>
    </source>
</evidence>
<keyword evidence="6 16" id="KW-0235">DNA replication</keyword>
<evidence type="ECO:0000256" key="12">
    <source>
        <dbReference type="ARBA" id="ARBA00023125"/>
    </source>
</evidence>
<dbReference type="SMART" id="SM00475">
    <property type="entry name" value="53EXOc"/>
    <property type="match status" value="1"/>
</dbReference>
<dbReference type="GO" id="GO:0003677">
    <property type="term" value="F:DNA binding"/>
    <property type="evidence" value="ECO:0007669"/>
    <property type="project" value="UniProtKB-UniRule"/>
</dbReference>
<comment type="catalytic activity">
    <reaction evidence="14 16">
        <text>DNA(n) + a 2'-deoxyribonucleoside 5'-triphosphate = DNA(n+1) + diphosphate</text>
        <dbReference type="Rhea" id="RHEA:22508"/>
        <dbReference type="Rhea" id="RHEA-COMP:17339"/>
        <dbReference type="Rhea" id="RHEA-COMP:17340"/>
        <dbReference type="ChEBI" id="CHEBI:33019"/>
        <dbReference type="ChEBI" id="CHEBI:61560"/>
        <dbReference type="ChEBI" id="CHEBI:173112"/>
        <dbReference type="EC" id="2.7.7.7"/>
    </reaction>
</comment>
<evidence type="ECO:0000256" key="11">
    <source>
        <dbReference type="ARBA" id="ARBA00022932"/>
    </source>
</evidence>
<keyword evidence="13 16" id="KW-0234">DNA repair</keyword>
<dbReference type="InterPro" id="IPR036279">
    <property type="entry name" value="5-3_exonuclease_C_sf"/>
</dbReference>
<dbReference type="InterPro" id="IPR029060">
    <property type="entry name" value="PIN-like_dom_sf"/>
</dbReference>
<dbReference type="SUPFAM" id="SSF53098">
    <property type="entry name" value="Ribonuclease H-like"/>
    <property type="match status" value="1"/>
</dbReference>
<evidence type="ECO:0000256" key="15">
    <source>
        <dbReference type="NCBIfam" id="TIGR00593"/>
    </source>
</evidence>
<keyword evidence="8 16" id="KW-0227">DNA damage</keyword>
<dbReference type="InterPro" id="IPR018320">
    <property type="entry name" value="DNA_polymerase_1"/>
</dbReference>
<dbReference type="InterPro" id="IPR002562">
    <property type="entry name" value="3'-5'_exonuclease_dom"/>
</dbReference>
<dbReference type="Pfam" id="PF01612">
    <property type="entry name" value="DNA_pol_A_exo1"/>
    <property type="match status" value="1"/>
</dbReference>
<dbReference type="Proteomes" id="UP000320386">
    <property type="component" value="Chromosome"/>
</dbReference>
<dbReference type="GO" id="GO:0006261">
    <property type="term" value="P:DNA-templated DNA replication"/>
    <property type="evidence" value="ECO:0007669"/>
    <property type="project" value="UniProtKB-UniRule"/>
</dbReference>
<evidence type="ECO:0000256" key="2">
    <source>
        <dbReference type="ARBA" id="ARBA00012417"/>
    </source>
</evidence>
<dbReference type="PRINTS" id="PR00868">
    <property type="entry name" value="DNAPOLI"/>
</dbReference>
<evidence type="ECO:0000313" key="21">
    <source>
        <dbReference type="Proteomes" id="UP000320386"/>
    </source>
</evidence>
<keyword evidence="9 16" id="KW-0378">Hydrolase</keyword>
<evidence type="ECO:0000256" key="1">
    <source>
        <dbReference type="ARBA" id="ARBA00007705"/>
    </source>
</evidence>
<dbReference type="InterPro" id="IPR020045">
    <property type="entry name" value="DNA_polI_H3TH"/>
</dbReference>
<dbReference type="GO" id="GO:0008408">
    <property type="term" value="F:3'-5' exonuclease activity"/>
    <property type="evidence" value="ECO:0007669"/>
    <property type="project" value="UniProtKB-UniRule"/>
</dbReference>
<dbReference type="FunFam" id="1.10.150.20:FF:000003">
    <property type="entry name" value="DNA polymerase I"/>
    <property type="match status" value="1"/>
</dbReference>
<keyword evidence="21" id="KW-1185">Reference proteome</keyword>
<comment type="similarity">
    <text evidence="1 16">Belongs to the DNA polymerase type-A family.</text>
</comment>
<dbReference type="InterPro" id="IPR008918">
    <property type="entry name" value="HhH2"/>
</dbReference>
<evidence type="ECO:0000256" key="7">
    <source>
        <dbReference type="ARBA" id="ARBA00022722"/>
    </source>
</evidence>
<evidence type="ECO:0000256" key="10">
    <source>
        <dbReference type="ARBA" id="ARBA00022839"/>
    </source>
</evidence>
<keyword evidence="4 16" id="KW-0808">Transferase</keyword>
<dbReference type="RefSeq" id="WP_145446233.1">
    <property type="nucleotide sequence ID" value="NZ_CP036280.1"/>
</dbReference>
<feature type="domain" description="DNA-directed DNA polymerase family A palm" evidence="19">
    <location>
        <begin position="713"/>
        <end position="919"/>
    </location>
</feature>
<dbReference type="SUPFAM" id="SSF56672">
    <property type="entry name" value="DNA/RNA polymerases"/>
    <property type="match status" value="1"/>
</dbReference>
<gene>
    <name evidence="16 20" type="primary">polA</name>
    <name evidence="20" type="ORF">Pan265_19110</name>
</gene>
<dbReference type="Gene3D" id="3.30.420.10">
    <property type="entry name" value="Ribonuclease H-like superfamily/Ribonuclease H"/>
    <property type="match status" value="1"/>
</dbReference>
<dbReference type="AlphaFoldDB" id="A0A518BYK4"/>
<dbReference type="Pfam" id="PF02739">
    <property type="entry name" value="5_3_exonuc_N"/>
    <property type="match status" value="1"/>
</dbReference>
<evidence type="ECO:0000256" key="13">
    <source>
        <dbReference type="ARBA" id="ARBA00023204"/>
    </source>
</evidence>
<dbReference type="NCBIfam" id="TIGR00593">
    <property type="entry name" value="pola"/>
    <property type="match status" value="1"/>
</dbReference>
<dbReference type="PANTHER" id="PTHR10133:SF27">
    <property type="entry name" value="DNA POLYMERASE NU"/>
    <property type="match status" value="1"/>
</dbReference>
<reference evidence="20 21" key="1">
    <citation type="submission" date="2019-02" db="EMBL/GenBank/DDBJ databases">
        <title>Deep-cultivation of Planctomycetes and their phenomic and genomic characterization uncovers novel biology.</title>
        <authorList>
            <person name="Wiegand S."/>
            <person name="Jogler M."/>
            <person name="Boedeker C."/>
            <person name="Pinto D."/>
            <person name="Vollmers J."/>
            <person name="Rivas-Marin E."/>
            <person name="Kohn T."/>
            <person name="Peeters S.H."/>
            <person name="Heuer A."/>
            <person name="Rast P."/>
            <person name="Oberbeckmann S."/>
            <person name="Bunk B."/>
            <person name="Jeske O."/>
            <person name="Meyerdierks A."/>
            <person name="Storesund J.E."/>
            <person name="Kallscheuer N."/>
            <person name="Luecker S."/>
            <person name="Lage O.M."/>
            <person name="Pohl T."/>
            <person name="Merkel B.J."/>
            <person name="Hornburger P."/>
            <person name="Mueller R.-W."/>
            <person name="Bruemmer F."/>
            <person name="Labrenz M."/>
            <person name="Spormann A.M."/>
            <person name="Op den Camp H."/>
            <person name="Overmann J."/>
            <person name="Amann R."/>
            <person name="Jetten M.S.M."/>
            <person name="Mascher T."/>
            <person name="Medema M.H."/>
            <person name="Devos D.P."/>
            <person name="Kaster A.-K."/>
            <person name="Ovreas L."/>
            <person name="Rohde M."/>
            <person name="Galperin M.Y."/>
            <person name="Jogler C."/>
        </authorList>
    </citation>
    <scope>NUCLEOTIDE SEQUENCE [LARGE SCALE GENOMIC DNA]</scope>
    <source>
        <strain evidence="20 21">Pan265</strain>
    </source>
</reference>
<dbReference type="Gene3D" id="1.10.150.20">
    <property type="entry name" value="5' to 3' exonuclease, C-terminal subdomain"/>
    <property type="match status" value="2"/>
</dbReference>
<dbReference type="CDD" id="cd09898">
    <property type="entry name" value="H3TH_53EXO"/>
    <property type="match status" value="1"/>
</dbReference>
<dbReference type="SUPFAM" id="SSF88723">
    <property type="entry name" value="PIN domain-like"/>
    <property type="match status" value="1"/>
</dbReference>
<dbReference type="SMART" id="SM00279">
    <property type="entry name" value="HhH2"/>
    <property type="match status" value="1"/>
</dbReference>
<evidence type="ECO:0000256" key="4">
    <source>
        <dbReference type="ARBA" id="ARBA00022679"/>
    </source>
</evidence>